<organism evidence="3 4">
    <name type="scientific">Orrella daihaiensis</name>
    <dbReference type="NCBI Taxonomy" id="2782176"/>
    <lineage>
        <taxon>Bacteria</taxon>
        <taxon>Pseudomonadati</taxon>
        <taxon>Pseudomonadota</taxon>
        <taxon>Betaproteobacteria</taxon>
        <taxon>Burkholderiales</taxon>
        <taxon>Alcaligenaceae</taxon>
        <taxon>Orrella</taxon>
    </lineage>
</organism>
<name>A0ABY4ALR7_9BURK</name>
<keyword evidence="2" id="KW-0472">Membrane</keyword>
<evidence type="ECO:0000256" key="1">
    <source>
        <dbReference type="SAM" id="MobiDB-lite"/>
    </source>
</evidence>
<keyword evidence="2" id="KW-1133">Transmembrane helix</keyword>
<feature type="compositionally biased region" description="Basic and acidic residues" evidence="1">
    <location>
        <begin position="44"/>
        <end position="58"/>
    </location>
</feature>
<gene>
    <name evidence="3" type="ORF">DHf2319_04790</name>
</gene>
<evidence type="ECO:0000313" key="3">
    <source>
        <dbReference type="EMBL" id="UOD51212.1"/>
    </source>
</evidence>
<dbReference type="Pfam" id="PF05545">
    <property type="entry name" value="FixQ"/>
    <property type="match status" value="1"/>
</dbReference>
<feature type="region of interest" description="Disordered" evidence="1">
    <location>
        <begin position="35"/>
        <end position="58"/>
    </location>
</feature>
<sequence length="58" mass="6278">MGVLNAVGTVLAMVVFFGIVWWAFSPGRKKANEEAANLPFDLPDEGKPSEQSKNGEVK</sequence>
<evidence type="ECO:0000313" key="4">
    <source>
        <dbReference type="Proteomes" id="UP000831607"/>
    </source>
</evidence>
<feature type="transmembrane region" description="Helical" evidence="2">
    <location>
        <begin position="6"/>
        <end position="24"/>
    </location>
</feature>
<accession>A0ABY4ALR7</accession>
<dbReference type="EMBL" id="CP063982">
    <property type="protein sequence ID" value="UOD51212.1"/>
    <property type="molecule type" value="Genomic_DNA"/>
</dbReference>
<keyword evidence="2" id="KW-0812">Transmembrane</keyword>
<keyword evidence="4" id="KW-1185">Reference proteome</keyword>
<proteinExistence type="predicted"/>
<protein>
    <submittedName>
        <fullName evidence="3">Cbb3-type cytochrome oxidase subunit 3</fullName>
    </submittedName>
</protein>
<dbReference type="RefSeq" id="WP_243479678.1">
    <property type="nucleotide sequence ID" value="NZ_CP063982.1"/>
</dbReference>
<dbReference type="Proteomes" id="UP000831607">
    <property type="component" value="Chromosome"/>
</dbReference>
<dbReference type="InterPro" id="IPR008621">
    <property type="entry name" value="Cbb3-typ_cyt_oxidase_comp"/>
</dbReference>
<reference evidence="3 4" key="1">
    <citation type="submission" date="2020-11" db="EMBL/GenBank/DDBJ databases">
        <title>Algicoccus daihaiensis sp.nov., isolated from Daihai Lake in Inner Mongolia.</title>
        <authorList>
            <person name="Kai J."/>
        </authorList>
    </citation>
    <scope>NUCLEOTIDE SEQUENCE [LARGE SCALE GENOMIC DNA]</scope>
    <source>
        <strain evidence="4">f23</strain>
    </source>
</reference>
<evidence type="ECO:0000256" key="2">
    <source>
        <dbReference type="SAM" id="Phobius"/>
    </source>
</evidence>
<dbReference type="CDD" id="cd01324">
    <property type="entry name" value="cbb3_Oxidase_CcoQ"/>
    <property type="match status" value="1"/>
</dbReference>